<dbReference type="GO" id="GO:0048510">
    <property type="term" value="P:regulation of timing of transition from vegetative to reproductive phase"/>
    <property type="evidence" value="ECO:0007669"/>
    <property type="project" value="UniProtKB-ARBA"/>
</dbReference>
<feature type="compositionally biased region" description="Low complexity" evidence="8">
    <location>
        <begin position="1493"/>
        <end position="1512"/>
    </location>
</feature>
<dbReference type="PANTHER" id="PTHR46774">
    <property type="entry name" value="CHROMATIN MODIFICATION-RELATED PROTEIN EAF1 A-RELATED"/>
    <property type="match status" value="1"/>
</dbReference>
<dbReference type="FunFam" id="1.10.10.60:FF:000578">
    <property type="entry name" value="Helicase/SANT-associated, DNA binding protein"/>
    <property type="match status" value="1"/>
</dbReference>
<feature type="compositionally biased region" description="Low complexity" evidence="8">
    <location>
        <begin position="1393"/>
        <end position="1414"/>
    </location>
</feature>
<dbReference type="InterPro" id="IPR014012">
    <property type="entry name" value="HSA_dom"/>
</dbReference>
<feature type="compositionally biased region" description="Polar residues" evidence="8">
    <location>
        <begin position="424"/>
        <end position="441"/>
    </location>
</feature>
<dbReference type="SMART" id="SM00573">
    <property type="entry name" value="HSA"/>
    <property type="match status" value="1"/>
</dbReference>
<feature type="compositionally biased region" description="Polar residues" evidence="8">
    <location>
        <begin position="1460"/>
        <end position="1484"/>
    </location>
</feature>
<feature type="region of interest" description="Disordered" evidence="8">
    <location>
        <begin position="1532"/>
        <end position="1662"/>
    </location>
</feature>
<feature type="region of interest" description="Disordered" evidence="8">
    <location>
        <begin position="471"/>
        <end position="491"/>
    </location>
</feature>
<dbReference type="Pfam" id="PF13921">
    <property type="entry name" value="Myb_DNA-bind_6"/>
    <property type="match status" value="1"/>
</dbReference>
<evidence type="ECO:0000259" key="9">
    <source>
        <dbReference type="PROSITE" id="PS50090"/>
    </source>
</evidence>
<protein>
    <recommendedName>
        <fullName evidence="14">Myb-like domain-containing protein</fullName>
    </recommendedName>
</protein>
<evidence type="ECO:0000256" key="6">
    <source>
        <dbReference type="ARBA" id="ARBA00057743"/>
    </source>
</evidence>
<feature type="compositionally biased region" description="Basic residues" evidence="8">
    <location>
        <begin position="188"/>
        <end position="198"/>
    </location>
</feature>
<dbReference type="PROSITE" id="PS51204">
    <property type="entry name" value="HSA"/>
    <property type="match status" value="1"/>
</dbReference>
<feature type="region of interest" description="Disordered" evidence="8">
    <location>
        <begin position="1274"/>
        <end position="1293"/>
    </location>
</feature>
<evidence type="ECO:0000256" key="3">
    <source>
        <dbReference type="ARBA" id="ARBA00022853"/>
    </source>
</evidence>
<sequence length="2007" mass="217519">MHGCNSGSALLVNAEVDSMGGVVDGGVGIGLKTSPRRAAIEKAQAELRLEYDAREERRRELQFLEKGGNPLDFKLGNGASVSVQSTSLTDQHQEQFVTSEAKGSFVLTASPHGDSVDSSARPGVPSLSEPNTADNLLLFDGDNELLEGEKRSLHSNKRNNIAPSEQSSRIGGNQNAKETEDSAIFRPYARRNRSKPNHGPRGGSRDLKGIISDTNKQKDHNVLSVSKPKPTSSNGEVLSKDPTSNNPLGNELVGVRACQTASGSASVPEDKLDIVMNKNFKEDQRIVPSQDDIVQNSVVLASREAKAVGERDLGTSGDLEPSPCAVTKQPGNESCSGQPNGFGNIKLDRVGVPNGDQNCSAALGMKNYSEFSCAQTSLARDVNNNNNNMCSNTKNIDANGNTVEQTSEFDQKLNLTGCGVVKESSNTNAGESGVTSNNQHATGYENHFGSGNMVKSEEDIHINSSGMLNKVKDSPNIKGLHNNGSSISNADKEKSVGLMDHPNCIMEDSCERLQVPMDVSFSTTQTAPVEKVTTTTASDCQPCSTHNLKLPDKALEDSILEEAKIIEVKRKRIAELSVRTLPSQIHRKSHWGFVLEEMTWLANDFAQERLWKITAAAQLSHQASFTSRLRFEKQSEHLGVKILSHNMAKAVMQFWNSIELLLDNDVPGRNCIDGSVESGNIDSDEASGNRRSNSKMVLATSKYLDGQNPRKQVVFKVHSYALRFLKDSRSLGISSQAEAPTTPDKISDSGIVDMSWDDHLTEENLFYTVPPTAMEAYRKSIESHFLQYEKTGSSIQEEVETSMYDAAAEFGHEEVAYDEDEGENSTYYLPGVYEGSRSSKSFQKKHKNRIKSYTHKSSEIGIDLPYGRYSTGAQPSVLFGRRPASLNVGSIPTKRMRTASRQRVVSPFAVISGTVQAHAKTDASSGDTNSFQDDQSTLNVGSQIQKSLEVESVGDFEKQVAYDCGETSVKTKKKKSKNLGSSYDQGWQLDSVVLSEQRDHAKKRLDSHHFEPNGSSGLYGQHSVKKLKTTKQSLDNFDNVAPIANSIPSPAASQMSNMSSPSKFIRIISGGRDRGRKAKALKVSVGQPGSGSPWSLFEDQALVVLVHDMGPNWELVSDAINSTIQFKCIFRKPKECKERHKILMDRTSGDGADSAEDSGSSQSYPSTLPGIPKGSARQLFQRLQGPMEEDTLKSHFDKIIKIGQKQRYHRNQNDNQPLVPVHNSHGIALSQICPNNLNGNVLTPLDLCDTNQTSPDVLSLGYQGSLAGGLPMSNHSSVSSVHPSAGLNSSLPSSSGIGLSNNLTSSGPLAAPARDSRYGVSRTPPLSVDEQKRIQQYNQMISSRNMPQSTMSVPGSLSGSDLGGVRMLPSGNGMGMLGGINRSIRPGFQGVPSSSMLSSGGMPSSSMVGIPSPVNMHAGVGAGQGNSMLRPRETVHMMRPGHNQEHQRQMMVPELPMQVTQGNSQGIPAFSGMNSSFNNQTAPPVQSYPGHAQQPHQLSQQQSHLSNPHSLQGPNHATNSQQAYAIRLAKERHLQHQQQRYLQHQQQQQLAASSSLSPHAQPQSQLSVSSPLQNSSQAQPQNSLQQVSLSPVTPTSPLTPMSSQHQQQKHHLPHGFSRNPGASVLPNQTAKQRQRQPQQRQYPQPGRQHPNQPQHAQSQQQAKLLKGLGRGNMLIQQNNSVDPSHLNGLSVSPGSQTVEKVDQIMPVMQGQNLYPGSGNPNQPSKPLVAAHSSNHSQLQQKLHSGPANTTLKQPQPVVSPSDNSIQGHVLSVTAGHMASPPQPAVASNHHQQPLQSQPPYKQSNQTQSNVQRMLQQNCQVQSESSSMSQSDSPKVDQHPANRASQVSTNTAMSPVCMDAASVTVVPPSASSQWKTSESPFDSNVPNPVTQASSLGSTPVGNSAGNELPTITQELGPQQLSTSLPSHAHNSGGQWQQQQSPTLQKQTSSQPIQSQQSCQPSEHQQQQQEQEQHSPTDLAVQHQSQQQVQHMQPGQSSLLIHPPNSKVE</sequence>
<evidence type="ECO:0000313" key="13">
    <source>
        <dbReference type="Proteomes" id="UP000008827"/>
    </source>
</evidence>
<name>A0A0R0J4B4_SOYBN</name>
<dbReference type="GO" id="GO:0005634">
    <property type="term" value="C:nucleus"/>
    <property type="evidence" value="ECO:0007669"/>
    <property type="project" value="UniProtKB-SubCell"/>
</dbReference>
<keyword evidence="13" id="KW-1185">Reference proteome</keyword>
<feature type="region of interest" description="Disordered" evidence="8">
    <location>
        <begin position="1675"/>
        <end position="1694"/>
    </location>
</feature>
<dbReference type="GO" id="GO:0006325">
    <property type="term" value="P:chromatin organization"/>
    <property type="evidence" value="ECO:0007669"/>
    <property type="project" value="UniProtKB-KW"/>
</dbReference>
<evidence type="ECO:0000256" key="5">
    <source>
        <dbReference type="ARBA" id="ARBA00023242"/>
    </source>
</evidence>
<dbReference type="PANTHER" id="PTHR46774:SF3">
    <property type="entry name" value="CHROMATIN MODIFICATION-RELATED PROTEIN EAF1 A-RELATED"/>
    <property type="match status" value="1"/>
</dbReference>
<dbReference type="Gramene" id="KRH46715">
    <property type="protein sequence ID" value="KRH46715"/>
    <property type="gene ID" value="GLYMA_08G352600"/>
</dbReference>
<dbReference type="RefSeq" id="XP_006586241.1">
    <property type="nucleotide sequence ID" value="XM_006586178.4"/>
</dbReference>
<comment type="subunit">
    <text evidence="7">Component of the NuA4 histone acetyltransferase complex. Interacts with ARP4 and SWC4, and (via HSA domain) with TAF14 and TAF14B.</text>
</comment>
<feature type="region of interest" description="Disordered" evidence="8">
    <location>
        <begin position="1306"/>
        <end position="1325"/>
    </location>
</feature>
<feature type="compositionally biased region" description="Low complexity" evidence="8">
    <location>
        <begin position="1635"/>
        <end position="1662"/>
    </location>
</feature>
<dbReference type="PROSITE" id="PS50090">
    <property type="entry name" value="MYB_LIKE"/>
    <property type="match status" value="1"/>
</dbReference>
<feature type="region of interest" description="Disordered" evidence="8">
    <location>
        <begin position="999"/>
        <end position="1021"/>
    </location>
</feature>
<feature type="compositionally biased region" description="Polar residues" evidence="8">
    <location>
        <begin position="1710"/>
        <end position="1724"/>
    </location>
</feature>
<dbReference type="Gene3D" id="1.10.10.60">
    <property type="entry name" value="Homeodomain-like"/>
    <property type="match status" value="1"/>
</dbReference>
<dbReference type="CDD" id="cd00167">
    <property type="entry name" value="SANT"/>
    <property type="match status" value="1"/>
</dbReference>
<reference evidence="11" key="3">
    <citation type="submission" date="2018-07" db="EMBL/GenBank/DDBJ databases">
        <title>WGS assembly of Glycine max.</title>
        <authorList>
            <person name="Schmutz J."/>
            <person name="Cannon S."/>
            <person name="Schlueter J."/>
            <person name="Ma J."/>
            <person name="Mitros T."/>
            <person name="Nelson W."/>
            <person name="Hyten D."/>
            <person name="Song Q."/>
            <person name="Thelen J."/>
            <person name="Cheng J."/>
            <person name="Xu D."/>
            <person name="Hellsten U."/>
            <person name="May G."/>
            <person name="Yu Y."/>
            <person name="Sakurai T."/>
            <person name="Umezawa T."/>
            <person name="Bhattacharyya M."/>
            <person name="Sandhu D."/>
            <person name="Valliyodan B."/>
            <person name="Lindquist E."/>
            <person name="Peto M."/>
            <person name="Grant D."/>
            <person name="Shu S."/>
            <person name="Goodstein D."/>
            <person name="Barry K."/>
            <person name="Futrell-Griggs M."/>
            <person name="Abernathy B."/>
            <person name="Du J."/>
            <person name="Tian Z."/>
            <person name="Zhu L."/>
            <person name="Gill N."/>
            <person name="Joshi T."/>
            <person name="Libault M."/>
            <person name="Sethuraman A."/>
            <person name="Zhang X."/>
            <person name="Shinozaki K."/>
            <person name="Nguyen H."/>
            <person name="Wing R."/>
            <person name="Cregan P."/>
            <person name="Specht J."/>
            <person name="Grimwood J."/>
            <person name="Rokhsar D."/>
            <person name="Stacey G."/>
            <person name="Shoemaker R."/>
            <person name="Jackson S."/>
        </authorList>
    </citation>
    <scope>NUCLEOTIDE SEQUENCE</scope>
    <source>
        <tissue evidence="11">Callus</tissue>
    </source>
</reference>
<feature type="compositionally biased region" description="Low complexity" evidence="8">
    <location>
        <begin position="1536"/>
        <end position="1577"/>
    </location>
</feature>
<feature type="domain" description="HSA" evidence="10">
    <location>
        <begin position="578"/>
        <end position="653"/>
    </location>
</feature>
<reference evidence="12" key="2">
    <citation type="submission" date="2018-02" db="UniProtKB">
        <authorList>
            <consortium name="EnsemblPlants"/>
        </authorList>
    </citation>
    <scope>IDENTIFICATION</scope>
    <source>
        <strain evidence="12">Williams 82</strain>
    </source>
</reference>
<feature type="compositionally biased region" description="Low complexity" evidence="8">
    <location>
        <begin position="1149"/>
        <end position="1163"/>
    </location>
</feature>
<reference evidence="11 12" key="1">
    <citation type="journal article" date="2010" name="Nature">
        <title>Genome sequence of the palaeopolyploid soybean.</title>
        <authorList>
            <person name="Schmutz J."/>
            <person name="Cannon S.B."/>
            <person name="Schlueter J."/>
            <person name="Ma J."/>
            <person name="Mitros T."/>
            <person name="Nelson W."/>
            <person name="Hyten D.L."/>
            <person name="Song Q."/>
            <person name="Thelen J.J."/>
            <person name="Cheng J."/>
            <person name="Xu D."/>
            <person name="Hellsten U."/>
            <person name="May G.D."/>
            <person name="Yu Y."/>
            <person name="Sakurai T."/>
            <person name="Umezawa T."/>
            <person name="Bhattacharyya M.K."/>
            <person name="Sandhu D."/>
            <person name="Valliyodan B."/>
            <person name="Lindquist E."/>
            <person name="Peto M."/>
            <person name="Grant D."/>
            <person name="Shu S."/>
            <person name="Goodstein D."/>
            <person name="Barry K."/>
            <person name="Futrell-Griggs M."/>
            <person name="Abernathy B."/>
            <person name="Du J."/>
            <person name="Tian Z."/>
            <person name="Zhu L."/>
            <person name="Gill N."/>
            <person name="Joshi T."/>
            <person name="Libault M."/>
            <person name="Sethuraman A."/>
            <person name="Zhang X.-C."/>
            <person name="Shinozaki K."/>
            <person name="Nguyen H.T."/>
            <person name="Wing R.A."/>
            <person name="Cregan P."/>
            <person name="Specht J."/>
            <person name="Grimwood J."/>
            <person name="Rokhsar D."/>
            <person name="Stacey G."/>
            <person name="Shoemaker R.C."/>
            <person name="Jackson S.A."/>
        </authorList>
    </citation>
    <scope>NUCLEOTIDE SEQUENCE [LARGE SCALE GENOMIC DNA]</scope>
    <source>
        <strain evidence="12">cv. Williams 82</strain>
        <tissue evidence="11">Callus</tissue>
    </source>
</reference>
<dbReference type="GeneID" id="100779997"/>
<evidence type="ECO:0000313" key="11">
    <source>
        <dbReference type="EMBL" id="KRH46715.1"/>
    </source>
</evidence>
<dbReference type="STRING" id="3847.A0A0R0J4B4"/>
<feature type="compositionally biased region" description="Low complexity" evidence="8">
    <location>
        <begin position="1930"/>
        <end position="1996"/>
    </location>
</feature>
<feature type="compositionally biased region" description="Polar residues" evidence="8">
    <location>
        <begin position="1788"/>
        <end position="1818"/>
    </location>
</feature>
<feature type="region of interest" description="Disordered" evidence="8">
    <location>
        <begin position="424"/>
        <end position="452"/>
    </location>
</feature>
<evidence type="ECO:0000259" key="10">
    <source>
        <dbReference type="PROSITE" id="PS51204"/>
    </source>
</evidence>
<evidence type="ECO:0000256" key="2">
    <source>
        <dbReference type="ARBA" id="ARBA00008913"/>
    </source>
</evidence>
<dbReference type="InterPro" id="IPR001005">
    <property type="entry name" value="SANT/Myb"/>
</dbReference>
<feature type="region of interest" description="Disordered" evidence="8">
    <location>
        <begin position="1146"/>
        <end position="1172"/>
    </location>
</feature>
<dbReference type="ExpressionAtlas" id="A0A0R0J4B4">
    <property type="expression patterns" value="baseline"/>
</dbReference>
<organism evidence="11">
    <name type="scientific">Glycine max</name>
    <name type="common">Soybean</name>
    <name type="synonym">Glycine hispida</name>
    <dbReference type="NCBI Taxonomy" id="3847"/>
    <lineage>
        <taxon>Eukaryota</taxon>
        <taxon>Viridiplantae</taxon>
        <taxon>Streptophyta</taxon>
        <taxon>Embryophyta</taxon>
        <taxon>Tracheophyta</taxon>
        <taxon>Spermatophyta</taxon>
        <taxon>Magnoliopsida</taxon>
        <taxon>eudicotyledons</taxon>
        <taxon>Gunneridae</taxon>
        <taxon>Pentapetalae</taxon>
        <taxon>rosids</taxon>
        <taxon>fabids</taxon>
        <taxon>Fabales</taxon>
        <taxon>Fabaceae</taxon>
        <taxon>Papilionoideae</taxon>
        <taxon>50 kb inversion clade</taxon>
        <taxon>NPAAA clade</taxon>
        <taxon>indigoferoid/millettioid clade</taxon>
        <taxon>Phaseoleae</taxon>
        <taxon>Glycine</taxon>
        <taxon>Glycine subgen. Soja</taxon>
    </lineage>
</organism>
<feature type="region of interest" description="Disordered" evidence="8">
    <location>
        <begin position="1710"/>
        <end position="1849"/>
    </location>
</feature>
<dbReference type="Pfam" id="PF07529">
    <property type="entry name" value="HSA"/>
    <property type="match status" value="1"/>
</dbReference>
<keyword evidence="3" id="KW-0156">Chromatin regulator</keyword>
<dbReference type="InterPro" id="IPR044798">
    <property type="entry name" value="EAF1A/B"/>
</dbReference>
<feature type="compositionally biased region" description="Polar residues" evidence="8">
    <location>
        <begin position="1872"/>
        <end position="1928"/>
    </location>
</feature>
<dbReference type="GO" id="GO:0035267">
    <property type="term" value="C:NuA4 histone acetyltransferase complex"/>
    <property type="evidence" value="ECO:0000318"/>
    <property type="project" value="GO_Central"/>
</dbReference>
<feature type="region of interest" description="Disordered" evidence="8">
    <location>
        <begin position="108"/>
        <end position="135"/>
    </location>
</feature>
<evidence type="ECO:0000256" key="8">
    <source>
        <dbReference type="SAM" id="MobiDB-lite"/>
    </source>
</evidence>
<keyword evidence="4" id="KW-0238">DNA-binding</keyword>
<accession>A0A0R0J4B4</accession>
<keyword evidence="5" id="KW-0539">Nucleus</keyword>
<feature type="domain" description="Myb-like" evidence="9">
    <location>
        <begin position="1092"/>
        <end position="1144"/>
    </location>
</feature>
<evidence type="ECO:0000256" key="1">
    <source>
        <dbReference type="ARBA" id="ARBA00004123"/>
    </source>
</evidence>
<evidence type="ECO:0008006" key="14">
    <source>
        <dbReference type="Google" id="ProtNLM"/>
    </source>
</evidence>
<feature type="region of interest" description="Disordered" evidence="8">
    <location>
        <begin position="1868"/>
        <end position="2007"/>
    </location>
</feature>
<dbReference type="Proteomes" id="UP000008827">
    <property type="component" value="Chromosome 8"/>
</dbReference>
<feature type="region of interest" description="Disordered" evidence="8">
    <location>
        <begin position="1393"/>
        <end position="1428"/>
    </location>
</feature>
<feature type="compositionally biased region" description="Low complexity" evidence="8">
    <location>
        <begin position="1587"/>
        <end position="1603"/>
    </location>
</feature>
<feature type="region of interest" description="Disordered" evidence="8">
    <location>
        <begin position="150"/>
        <end position="248"/>
    </location>
</feature>
<feature type="compositionally biased region" description="Polar residues" evidence="8">
    <location>
        <begin position="1731"/>
        <end position="1766"/>
    </location>
</feature>
<dbReference type="EMBL" id="CM000841">
    <property type="protein sequence ID" value="KRH46715.1"/>
    <property type="molecule type" value="Genomic_DNA"/>
</dbReference>
<dbReference type="SMART" id="SM00717">
    <property type="entry name" value="SANT"/>
    <property type="match status" value="1"/>
</dbReference>
<feature type="region of interest" description="Disordered" evidence="8">
    <location>
        <begin position="1460"/>
        <end position="1517"/>
    </location>
</feature>
<dbReference type="AlphaFoldDB" id="A0A0R0J4B4"/>
<evidence type="ECO:0000313" key="12">
    <source>
        <dbReference type="EnsemblPlants" id="KRH46715"/>
    </source>
</evidence>
<gene>
    <name evidence="12" type="primary">LOC100779997</name>
    <name evidence="11" type="ORF">GLYMA_08G352600</name>
</gene>
<comment type="subcellular location">
    <subcellularLocation>
        <location evidence="1">Nucleus</location>
    </subcellularLocation>
</comment>
<evidence type="ECO:0000256" key="4">
    <source>
        <dbReference type="ARBA" id="ARBA00023125"/>
    </source>
</evidence>
<evidence type="ECO:0000256" key="7">
    <source>
        <dbReference type="ARBA" id="ARBA00062794"/>
    </source>
</evidence>
<comment type="function">
    <text evidence="6">Component of the NuA4 histone acetyltransferase complex which is involved in transcriptional activation of selected genes principally by acetylation of nucleosomal histone H4 and H2A.</text>
</comment>
<dbReference type="EnsemblPlants" id="KRH46715">
    <property type="protein sequence ID" value="KRH46715"/>
    <property type="gene ID" value="GLYMA_08G352600"/>
</dbReference>
<feature type="compositionally biased region" description="Polar residues" evidence="8">
    <location>
        <begin position="229"/>
        <end position="248"/>
    </location>
</feature>
<feature type="compositionally biased region" description="Low complexity" evidence="8">
    <location>
        <begin position="1819"/>
        <end position="1832"/>
    </location>
</feature>
<feature type="compositionally biased region" description="Polar residues" evidence="8">
    <location>
        <begin position="158"/>
        <end position="176"/>
    </location>
</feature>
<comment type="similarity">
    <text evidence="2">Belongs to the EAF1 family.</text>
</comment>
<dbReference type="OrthoDB" id="372624at2759"/>
<dbReference type="GO" id="GO:0003677">
    <property type="term" value="F:DNA binding"/>
    <property type="evidence" value="ECO:0007669"/>
    <property type="project" value="UniProtKB-KW"/>
</dbReference>
<proteinExistence type="inferred from homology"/>
<dbReference type="GO" id="GO:0009909">
    <property type="term" value="P:regulation of flower development"/>
    <property type="evidence" value="ECO:0007669"/>
    <property type="project" value="UniProtKB-ARBA"/>
</dbReference>